<dbReference type="Pfam" id="PF00132">
    <property type="entry name" value="Hexapep"/>
    <property type="match status" value="1"/>
</dbReference>
<dbReference type="PROSITE" id="PS00101">
    <property type="entry name" value="HEXAPEP_TRANSFERASES"/>
    <property type="match status" value="1"/>
</dbReference>
<comment type="caution">
    <text evidence="4">The sequence shown here is derived from an EMBL/GenBank/DDBJ whole genome shotgun (WGS) entry which is preliminary data.</text>
</comment>
<dbReference type="InterPro" id="IPR011004">
    <property type="entry name" value="Trimer_LpxA-like_sf"/>
</dbReference>
<organism evidence="4 5">
    <name type="scientific">Acidisoma cellulosilyticum</name>
    <dbReference type="NCBI Taxonomy" id="2802395"/>
    <lineage>
        <taxon>Bacteria</taxon>
        <taxon>Pseudomonadati</taxon>
        <taxon>Pseudomonadota</taxon>
        <taxon>Alphaproteobacteria</taxon>
        <taxon>Acetobacterales</taxon>
        <taxon>Acidocellaceae</taxon>
        <taxon>Acidisoma</taxon>
    </lineage>
</organism>
<sequence length="258" mass="28490">MRPHNILDSWNISLDNIPILDNDDVELSEVRLNEASRWVDVVGAFSGDCTIFLDTSAPIPARKTVISRLGPNRPCENVQIVLLKNHSDPQIKVGGHNNKIFIGRFGYAFYSEICIWNNSNFVVGDHSTCNQARIVLDNSDIIIGRDCMLSDNILLQSNDQHGIVSLPDKKIINSGRSQIHLGEHVWVGRRSIVMPDVKIGRGSVIGSGAVVTRDVGEFSICVGVPAKVVRENCSWSRSQALINNQEMTFFDAAALPET</sequence>
<evidence type="ECO:0000256" key="2">
    <source>
        <dbReference type="ARBA" id="ARBA00022737"/>
    </source>
</evidence>
<keyword evidence="2" id="KW-0677">Repeat</keyword>
<name>A0A963Z185_9PROT</name>
<dbReference type="InterPro" id="IPR018357">
    <property type="entry name" value="Hexapep_transf_CS"/>
</dbReference>
<dbReference type="RefSeq" id="WP_227306607.1">
    <property type="nucleotide sequence ID" value="NZ_JAESVA010000002.1"/>
</dbReference>
<keyword evidence="5" id="KW-1185">Reference proteome</keyword>
<reference evidence="4 5" key="1">
    <citation type="journal article" date="2021" name="Microorganisms">
        <title>Acidisoma silvae sp. nov. and Acidisomacellulosilytica sp. nov., Two Acidophilic Bacteria Isolated from Decaying Wood, Hydrolyzing Cellulose and Producing Poly-3-hydroxybutyrate.</title>
        <authorList>
            <person name="Mieszkin S."/>
            <person name="Pouder E."/>
            <person name="Uroz S."/>
            <person name="Simon-Colin C."/>
            <person name="Alain K."/>
        </authorList>
    </citation>
    <scope>NUCLEOTIDE SEQUENCE [LARGE SCALE GENOMIC DNA]</scope>
    <source>
        <strain evidence="4 5">HW T5.17</strain>
    </source>
</reference>
<evidence type="ECO:0000313" key="4">
    <source>
        <dbReference type="EMBL" id="MCB8879995.1"/>
    </source>
</evidence>
<evidence type="ECO:0000313" key="5">
    <source>
        <dbReference type="Proteomes" id="UP000721844"/>
    </source>
</evidence>
<evidence type="ECO:0000256" key="3">
    <source>
        <dbReference type="ARBA" id="ARBA00023315"/>
    </source>
</evidence>
<dbReference type="PANTHER" id="PTHR23416">
    <property type="entry name" value="SIALIC ACID SYNTHASE-RELATED"/>
    <property type="match status" value="1"/>
</dbReference>
<dbReference type="GO" id="GO:0016746">
    <property type="term" value="F:acyltransferase activity"/>
    <property type="evidence" value="ECO:0007669"/>
    <property type="project" value="UniProtKB-KW"/>
</dbReference>
<keyword evidence="1" id="KW-0808">Transferase</keyword>
<dbReference type="Gene3D" id="2.160.10.10">
    <property type="entry name" value="Hexapeptide repeat proteins"/>
    <property type="match status" value="1"/>
</dbReference>
<protein>
    <submittedName>
        <fullName evidence="4">Acyltransferase</fullName>
    </submittedName>
</protein>
<dbReference type="Proteomes" id="UP000721844">
    <property type="component" value="Unassembled WGS sequence"/>
</dbReference>
<keyword evidence="3 4" id="KW-0012">Acyltransferase</keyword>
<dbReference type="AlphaFoldDB" id="A0A963Z185"/>
<proteinExistence type="predicted"/>
<evidence type="ECO:0000256" key="1">
    <source>
        <dbReference type="ARBA" id="ARBA00022679"/>
    </source>
</evidence>
<dbReference type="SUPFAM" id="SSF51161">
    <property type="entry name" value="Trimeric LpxA-like enzymes"/>
    <property type="match status" value="1"/>
</dbReference>
<dbReference type="EMBL" id="JAESVA010000002">
    <property type="protein sequence ID" value="MCB8879995.1"/>
    <property type="molecule type" value="Genomic_DNA"/>
</dbReference>
<dbReference type="InterPro" id="IPR051159">
    <property type="entry name" value="Hexapeptide_acetyltransf"/>
</dbReference>
<dbReference type="CDD" id="cd04647">
    <property type="entry name" value="LbH_MAT_like"/>
    <property type="match status" value="1"/>
</dbReference>
<dbReference type="InterPro" id="IPR001451">
    <property type="entry name" value="Hexapep"/>
</dbReference>
<gene>
    <name evidence="4" type="ORF">ACELLULO517_07100</name>
</gene>
<accession>A0A963Z185</accession>